<dbReference type="PROSITE" id="PS50054">
    <property type="entry name" value="TYR_PHOSPHATASE_DUAL"/>
    <property type="match status" value="1"/>
</dbReference>
<evidence type="ECO:0000313" key="5">
    <source>
        <dbReference type="EMBL" id="CAH1646298.1"/>
    </source>
</evidence>
<gene>
    <name evidence="5" type="ORF">SPLIT_LOCUS11650</name>
</gene>
<dbReference type="InterPro" id="IPR000387">
    <property type="entry name" value="Tyr_Pase_dom"/>
</dbReference>
<evidence type="ECO:0000259" key="3">
    <source>
        <dbReference type="PROSITE" id="PS50054"/>
    </source>
</evidence>
<dbReference type="PROSITE" id="PS00383">
    <property type="entry name" value="TYR_PHOSPHATASE_1"/>
    <property type="match status" value="1"/>
</dbReference>
<dbReference type="Pfam" id="PF00782">
    <property type="entry name" value="DSPc"/>
    <property type="match status" value="1"/>
</dbReference>
<dbReference type="AlphaFoldDB" id="A0A9P0N612"/>
<sequence length="197" mass="22110">MSFLSQLQKQKNKLKETETVVTKVDGKRYIEKDTTVTAISSNSYGFVVDTKPDNVPVLISDYLYIGSQDCTAQEVIQTYNIQHVLSLGINIQVSVNNKFINCLDLPETSIKEILLDSLPLIRKAVDAKENVLIHCNAGVSRTSMVAIGYLMHYEKMNYQEAYDLVKAKRPAIQPNDGFKKQLKCMTPGNNLIQCKCA</sequence>
<dbReference type="InterPro" id="IPR029021">
    <property type="entry name" value="Prot-tyrosine_phosphatase-like"/>
</dbReference>
<dbReference type="Proteomes" id="UP001153321">
    <property type="component" value="Chromosome 7"/>
</dbReference>
<accession>A0A9P0N612</accession>
<dbReference type="SUPFAM" id="SSF52799">
    <property type="entry name" value="(Phosphotyrosine protein) phosphatases II"/>
    <property type="match status" value="1"/>
</dbReference>
<dbReference type="CDD" id="cd14498">
    <property type="entry name" value="DSP"/>
    <property type="match status" value="1"/>
</dbReference>
<evidence type="ECO:0000313" key="6">
    <source>
        <dbReference type="Proteomes" id="UP001153321"/>
    </source>
</evidence>
<feature type="domain" description="Tyrosine-protein phosphatase" evidence="3">
    <location>
        <begin position="55"/>
        <end position="191"/>
    </location>
</feature>
<evidence type="ECO:0008006" key="7">
    <source>
        <dbReference type="Google" id="ProtNLM"/>
    </source>
</evidence>
<keyword evidence="2" id="KW-0904">Protein phosphatase</keyword>
<dbReference type="SMART" id="SM00195">
    <property type="entry name" value="DSPc"/>
    <property type="match status" value="1"/>
</dbReference>
<dbReference type="PANTHER" id="PTHR46377">
    <property type="entry name" value="DUAL SPECIFICITY PROTEIN PHOSPHATASE 19"/>
    <property type="match status" value="1"/>
</dbReference>
<dbReference type="PANTHER" id="PTHR46377:SF1">
    <property type="entry name" value="DUAL SPECIFICITY PROTEIN PHOSPHATASE 19"/>
    <property type="match status" value="1"/>
</dbReference>
<dbReference type="InterPro" id="IPR020422">
    <property type="entry name" value="TYR_PHOSPHATASE_DUAL_dom"/>
</dbReference>
<dbReference type="Gene3D" id="3.90.190.10">
    <property type="entry name" value="Protein tyrosine phosphatase superfamily"/>
    <property type="match status" value="1"/>
</dbReference>
<evidence type="ECO:0000256" key="1">
    <source>
        <dbReference type="ARBA" id="ARBA00022801"/>
    </source>
</evidence>
<dbReference type="GO" id="GO:0008579">
    <property type="term" value="F:JUN kinase phosphatase activity"/>
    <property type="evidence" value="ECO:0007669"/>
    <property type="project" value="TreeGrafter"/>
</dbReference>
<feature type="domain" description="Tyrosine specific protein phosphatases" evidence="4">
    <location>
        <begin position="112"/>
        <end position="172"/>
    </location>
</feature>
<dbReference type="InterPro" id="IPR000340">
    <property type="entry name" value="Dual-sp_phosphatase_cat-dom"/>
</dbReference>
<dbReference type="GO" id="GO:0005737">
    <property type="term" value="C:cytoplasm"/>
    <property type="evidence" value="ECO:0007669"/>
    <property type="project" value="TreeGrafter"/>
</dbReference>
<evidence type="ECO:0000256" key="2">
    <source>
        <dbReference type="ARBA" id="ARBA00022912"/>
    </source>
</evidence>
<dbReference type="InterPro" id="IPR016130">
    <property type="entry name" value="Tyr_Pase_AS"/>
</dbReference>
<keyword evidence="1" id="KW-0378">Hydrolase</keyword>
<reference evidence="5" key="1">
    <citation type="submission" date="2022-02" db="EMBL/GenBank/DDBJ databases">
        <authorList>
            <person name="King R."/>
        </authorList>
    </citation>
    <scope>NUCLEOTIDE SEQUENCE</scope>
</reference>
<dbReference type="EMBL" id="LR824538">
    <property type="protein sequence ID" value="CAH1646298.1"/>
    <property type="molecule type" value="Genomic_DNA"/>
</dbReference>
<evidence type="ECO:0000259" key="4">
    <source>
        <dbReference type="PROSITE" id="PS50056"/>
    </source>
</evidence>
<proteinExistence type="predicted"/>
<name>A0A9P0N612_SPOLI</name>
<organism evidence="5 6">
    <name type="scientific">Spodoptera littoralis</name>
    <name type="common">Egyptian cotton leafworm</name>
    <dbReference type="NCBI Taxonomy" id="7109"/>
    <lineage>
        <taxon>Eukaryota</taxon>
        <taxon>Metazoa</taxon>
        <taxon>Ecdysozoa</taxon>
        <taxon>Arthropoda</taxon>
        <taxon>Hexapoda</taxon>
        <taxon>Insecta</taxon>
        <taxon>Pterygota</taxon>
        <taxon>Neoptera</taxon>
        <taxon>Endopterygota</taxon>
        <taxon>Lepidoptera</taxon>
        <taxon>Glossata</taxon>
        <taxon>Ditrysia</taxon>
        <taxon>Noctuoidea</taxon>
        <taxon>Noctuidae</taxon>
        <taxon>Amphipyrinae</taxon>
        <taxon>Spodoptera</taxon>
    </lineage>
</organism>
<keyword evidence="6" id="KW-1185">Reference proteome</keyword>
<dbReference type="PROSITE" id="PS50056">
    <property type="entry name" value="TYR_PHOSPHATASE_2"/>
    <property type="match status" value="1"/>
</dbReference>
<protein>
    <recommendedName>
        <fullName evidence="7">Dual specificity protein phosphatase 19</fullName>
    </recommendedName>
</protein>